<organism evidence="1 2">
    <name type="scientific">Linnemannia gamsii</name>
    <dbReference type="NCBI Taxonomy" id="64522"/>
    <lineage>
        <taxon>Eukaryota</taxon>
        <taxon>Fungi</taxon>
        <taxon>Fungi incertae sedis</taxon>
        <taxon>Mucoromycota</taxon>
        <taxon>Mortierellomycotina</taxon>
        <taxon>Mortierellomycetes</taxon>
        <taxon>Mortierellales</taxon>
        <taxon>Mortierellaceae</taxon>
        <taxon>Linnemannia</taxon>
    </lineage>
</organism>
<dbReference type="AlphaFoldDB" id="A0A9P6URI4"/>
<name>A0A9P6URI4_9FUNG</name>
<accession>A0A9P6URI4</accession>
<dbReference type="Proteomes" id="UP000823405">
    <property type="component" value="Unassembled WGS sequence"/>
</dbReference>
<protein>
    <submittedName>
        <fullName evidence="1">Uncharacterized protein</fullName>
    </submittedName>
</protein>
<proteinExistence type="predicted"/>
<gene>
    <name evidence="1" type="ORF">BGZ97_006631</name>
</gene>
<sequence length="86" mass="9394">MGGLEYSTSQGLVICGSIVDNRIASVRYVWDNASVLKMVRLIGSRHSWPIVAETQVDALRNPTRFRLNPFGNATSAAGNRTQTSNV</sequence>
<evidence type="ECO:0000313" key="1">
    <source>
        <dbReference type="EMBL" id="KAG0316586.1"/>
    </source>
</evidence>
<dbReference type="OrthoDB" id="5440at2759"/>
<dbReference type="EMBL" id="JAAAIN010000294">
    <property type="protein sequence ID" value="KAG0316586.1"/>
    <property type="molecule type" value="Genomic_DNA"/>
</dbReference>
<reference evidence="1" key="1">
    <citation type="journal article" date="2020" name="Fungal Divers.">
        <title>Resolving the Mortierellaceae phylogeny through synthesis of multi-gene phylogenetics and phylogenomics.</title>
        <authorList>
            <person name="Vandepol N."/>
            <person name="Liber J."/>
            <person name="Desiro A."/>
            <person name="Na H."/>
            <person name="Kennedy M."/>
            <person name="Barry K."/>
            <person name="Grigoriev I.V."/>
            <person name="Miller A.N."/>
            <person name="O'Donnell K."/>
            <person name="Stajich J.E."/>
            <person name="Bonito G."/>
        </authorList>
    </citation>
    <scope>NUCLEOTIDE SEQUENCE</scope>
    <source>
        <strain evidence="1">NVP60</strain>
    </source>
</reference>
<keyword evidence="2" id="KW-1185">Reference proteome</keyword>
<comment type="caution">
    <text evidence="1">The sequence shown here is derived from an EMBL/GenBank/DDBJ whole genome shotgun (WGS) entry which is preliminary data.</text>
</comment>
<evidence type="ECO:0000313" key="2">
    <source>
        <dbReference type="Proteomes" id="UP000823405"/>
    </source>
</evidence>